<gene>
    <name evidence="1" type="ORF">R0G64_16825</name>
</gene>
<reference evidence="1 2" key="1">
    <citation type="submission" date="2023-10" db="EMBL/GenBank/DDBJ databases">
        <title>Pseudomonas otitidis isolated from a paediatric patient with cystic fibrosis in Chile.</title>
        <authorList>
            <person name="Amsteins-Romero L."/>
            <person name="Opazo-Capurro A."/>
            <person name="Matus-Kohler M."/>
            <person name="Gonzalez-Rocha G."/>
        </authorList>
    </citation>
    <scope>NUCLEOTIDE SEQUENCE [LARGE SCALE GENOMIC DNA]</scope>
    <source>
        <strain evidence="1 2">P-714</strain>
    </source>
</reference>
<name>A0ABU3XT44_9GAMM</name>
<protein>
    <submittedName>
        <fullName evidence="1">Biotin-independent malonate decarboxylase subunit beta</fullName>
    </submittedName>
</protein>
<dbReference type="EMBL" id="JAWJUL010000064">
    <property type="protein sequence ID" value="MDV3441091.1"/>
    <property type="molecule type" value="Genomic_DNA"/>
</dbReference>
<feature type="non-terminal residue" evidence="1">
    <location>
        <position position="1"/>
    </location>
</feature>
<evidence type="ECO:0000313" key="1">
    <source>
        <dbReference type="EMBL" id="MDV3441091.1"/>
    </source>
</evidence>
<keyword evidence="2" id="KW-1185">Reference proteome</keyword>
<comment type="caution">
    <text evidence="1">The sequence shown here is derived from an EMBL/GenBank/DDBJ whole genome shotgun (WGS) entry which is preliminary data.</text>
</comment>
<accession>A0ABU3XT44</accession>
<organism evidence="1 2">
    <name type="scientific">Metapseudomonas otitidis</name>
    <dbReference type="NCBI Taxonomy" id="319939"/>
    <lineage>
        <taxon>Bacteria</taxon>
        <taxon>Pseudomonadati</taxon>
        <taxon>Pseudomonadota</taxon>
        <taxon>Gammaproteobacteria</taxon>
        <taxon>Pseudomonadales</taxon>
        <taxon>Pseudomonadaceae</taxon>
        <taxon>Metapseudomonas</taxon>
    </lineage>
</organism>
<dbReference type="Proteomes" id="UP001273935">
    <property type="component" value="Unassembled WGS sequence"/>
</dbReference>
<evidence type="ECO:0000313" key="2">
    <source>
        <dbReference type="Proteomes" id="UP001273935"/>
    </source>
</evidence>
<sequence>RCRRPDEFLARLARLGEDCDQLDAAQVRALYQGELQ</sequence>
<proteinExistence type="predicted"/>